<protein>
    <submittedName>
        <fullName evidence="1">Uncharacterized protein</fullName>
    </submittedName>
</protein>
<comment type="caution">
    <text evidence="1">The sequence shown here is derived from an EMBL/GenBank/DDBJ whole genome shotgun (WGS) entry which is preliminary data.</text>
</comment>
<dbReference type="EMBL" id="CAVMJV010000019">
    <property type="protein sequence ID" value="CAK5064410.1"/>
    <property type="molecule type" value="Genomic_DNA"/>
</dbReference>
<proteinExistence type="predicted"/>
<name>A0ACB0YVI3_MELEN</name>
<sequence>MGGKAYPFLGQLHPLSNFFYAPLVWKNLSFDCVEQAYVWEKANFFGDMVNANKVKSLKHLGGGCNNKMPSGIKKKVHPRNYKWIGKEVVGDLKIQKEWSKVKETLIEEIAFEKYNQNAELKRLLLSTG</sequence>
<evidence type="ECO:0000313" key="1">
    <source>
        <dbReference type="EMBL" id="CAK5064410.1"/>
    </source>
</evidence>
<gene>
    <name evidence="1" type="ORF">MENTE1834_LOCUS17026</name>
</gene>
<accession>A0ACB0YVI3</accession>
<evidence type="ECO:0000313" key="2">
    <source>
        <dbReference type="Proteomes" id="UP001497535"/>
    </source>
</evidence>
<keyword evidence="2" id="KW-1185">Reference proteome</keyword>
<reference evidence="1" key="1">
    <citation type="submission" date="2023-11" db="EMBL/GenBank/DDBJ databases">
        <authorList>
            <person name="Poullet M."/>
        </authorList>
    </citation>
    <scope>NUCLEOTIDE SEQUENCE</scope>
    <source>
        <strain evidence="1">E1834</strain>
    </source>
</reference>
<dbReference type="Proteomes" id="UP001497535">
    <property type="component" value="Unassembled WGS sequence"/>
</dbReference>
<organism evidence="1 2">
    <name type="scientific">Meloidogyne enterolobii</name>
    <name type="common">Root-knot nematode worm</name>
    <name type="synonym">Meloidogyne mayaguensis</name>
    <dbReference type="NCBI Taxonomy" id="390850"/>
    <lineage>
        <taxon>Eukaryota</taxon>
        <taxon>Metazoa</taxon>
        <taxon>Ecdysozoa</taxon>
        <taxon>Nematoda</taxon>
        <taxon>Chromadorea</taxon>
        <taxon>Rhabditida</taxon>
        <taxon>Tylenchina</taxon>
        <taxon>Tylenchomorpha</taxon>
        <taxon>Tylenchoidea</taxon>
        <taxon>Meloidogynidae</taxon>
        <taxon>Meloidogyninae</taxon>
        <taxon>Meloidogyne</taxon>
    </lineage>
</organism>